<dbReference type="EMBL" id="FNEM01000010">
    <property type="protein sequence ID" value="SDJ58170.1"/>
    <property type="molecule type" value="Genomic_DNA"/>
</dbReference>
<dbReference type="SUPFAM" id="SSF103088">
    <property type="entry name" value="OmpA-like"/>
    <property type="match status" value="1"/>
</dbReference>
<feature type="coiled-coil region" evidence="1">
    <location>
        <begin position="36"/>
        <end position="70"/>
    </location>
</feature>
<dbReference type="PANTHER" id="PTHR30329">
    <property type="entry name" value="STATOR ELEMENT OF FLAGELLAR MOTOR COMPLEX"/>
    <property type="match status" value="1"/>
</dbReference>
<evidence type="ECO:0000256" key="1">
    <source>
        <dbReference type="SAM" id="Coils"/>
    </source>
</evidence>
<keyword evidence="4" id="KW-1185">Reference proteome</keyword>
<dbReference type="RefSeq" id="WP_090365543.1">
    <property type="nucleotide sequence ID" value="NZ_FNEM01000010.1"/>
</dbReference>
<proteinExistence type="predicted"/>
<name>A0A1G8UYZ6_9GAMM</name>
<dbReference type="Gene3D" id="3.30.1330.60">
    <property type="entry name" value="OmpA-like domain"/>
    <property type="match status" value="1"/>
</dbReference>
<keyword evidence="3" id="KW-0969">Cilium</keyword>
<keyword evidence="2" id="KW-0472">Membrane</keyword>
<dbReference type="InterPro" id="IPR050330">
    <property type="entry name" value="Bact_OuterMem_StrucFunc"/>
</dbReference>
<protein>
    <submittedName>
        <fullName evidence="3">Flagellar motor protein MotB</fullName>
    </submittedName>
</protein>
<evidence type="ECO:0000313" key="3">
    <source>
        <dbReference type="EMBL" id="SDJ58170.1"/>
    </source>
</evidence>
<keyword evidence="1" id="KW-0175">Coiled coil</keyword>
<sequence length="265" mass="30242">MRFSSRRTVTVDEDNPYWMSFSDLMSGLLVIFILAALALILELTQTRQQVDEALEELRTAEQVRRNILDDIVDELKRQDIHIEVNENKSILRIPDSLAFASGRYEIPDDQNTQDTVNKIGLAIHGAILKQRSGSVDCTTAEVSVQQEHDCKPGYEYLDTVFIEGHTDSMNFNGLLGTGNWGLSAFRAISLWSHWNQELELAPAYQEMINHDGQKLFSVSGYADSRRVNEVEDTAQQKAQNRRIDIRFTIRRPSDLDLENVLELAR</sequence>
<accession>A0A1G8UYZ6</accession>
<reference evidence="4" key="1">
    <citation type="submission" date="2016-10" db="EMBL/GenBank/DDBJ databases">
        <authorList>
            <person name="Varghese N."/>
            <person name="Submissions S."/>
        </authorList>
    </citation>
    <scope>NUCLEOTIDE SEQUENCE [LARGE SCALE GENOMIC DNA]</scope>
    <source>
        <strain evidence="4">DSM 23317</strain>
    </source>
</reference>
<dbReference type="OrthoDB" id="9815217at2"/>
<evidence type="ECO:0000313" key="4">
    <source>
        <dbReference type="Proteomes" id="UP000199527"/>
    </source>
</evidence>
<evidence type="ECO:0000256" key="2">
    <source>
        <dbReference type="SAM" id="Phobius"/>
    </source>
</evidence>
<keyword evidence="3" id="KW-0966">Cell projection</keyword>
<dbReference type="PANTHER" id="PTHR30329:SF20">
    <property type="entry name" value="EXPORTED PROTEIN"/>
    <property type="match status" value="1"/>
</dbReference>
<keyword evidence="3" id="KW-0282">Flagellum</keyword>
<dbReference type="Proteomes" id="UP000199527">
    <property type="component" value="Unassembled WGS sequence"/>
</dbReference>
<gene>
    <name evidence="3" type="ORF">SAMN04488540_11021</name>
</gene>
<keyword evidence="2" id="KW-1133">Transmembrane helix</keyword>
<dbReference type="InterPro" id="IPR036737">
    <property type="entry name" value="OmpA-like_sf"/>
</dbReference>
<keyword evidence="2" id="KW-0812">Transmembrane</keyword>
<feature type="transmembrane region" description="Helical" evidence="2">
    <location>
        <begin position="21"/>
        <end position="41"/>
    </location>
</feature>
<organism evidence="3 4">
    <name type="scientific">Ferrimonas sediminum</name>
    <dbReference type="NCBI Taxonomy" id="718193"/>
    <lineage>
        <taxon>Bacteria</taxon>
        <taxon>Pseudomonadati</taxon>
        <taxon>Pseudomonadota</taxon>
        <taxon>Gammaproteobacteria</taxon>
        <taxon>Alteromonadales</taxon>
        <taxon>Ferrimonadaceae</taxon>
        <taxon>Ferrimonas</taxon>
    </lineage>
</organism>
<dbReference type="AlphaFoldDB" id="A0A1G8UYZ6"/>